<dbReference type="OrthoDB" id="6513042at2759"/>
<keyword evidence="6" id="KW-0378">Hydrolase</keyword>
<dbReference type="EC" id="3.6.4.13" evidence="3"/>
<protein>
    <recommendedName>
        <fullName evidence="3">RNA helicase</fullName>
        <ecNumber evidence="3">3.6.4.13</ecNumber>
    </recommendedName>
</protein>
<dbReference type="InterPro" id="IPR014001">
    <property type="entry name" value="Helicase_ATP-bd"/>
</dbReference>
<proteinExistence type="inferred from homology"/>
<keyword evidence="5" id="KW-0547">Nucleotide-binding</keyword>
<dbReference type="PANTHER" id="PTHR45418">
    <property type="entry name" value="CANCER/TESTIS ANTIGEN 55"/>
    <property type="match status" value="1"/>
</dbReference>
<reference evidence="16" key="1">
    <citation type="journal article" date="2014" name="Proc. Natl. Acad. Sci. U.S.A.">
        <title>Extensive sampling of basidiomycete genomes demonstrates inadequacy of the white-rot/brown-rot paradigm for wood decay fungi.</title>
        <authorList>
            <person name="Riley R."/>
            <person name="Salamov A.A."/>
            <person name="Brown D.W."/>
            <person name="Nagy L.G."/>
            <person name="Floudas D."/>
            <person name="Held B.W."/>
            <person name="Levasseur A."/>
            <person name="Lombard V."/>
            <person name="Morin E."/>
            <person name="Otillar R."/>
            <person name="Lindquist E.A."/>
            <person name="Sun H."/>
            <person name="LaButti K.M."/>
            <person name="Schmutz J."/>
            <person name="Jabbour D."/>
            <person name="Luo H."/>
            <person name="Baker S.E."/>
            <person name="Pisabarro A.G."/>
            <person name="Walton J.D."/>
            <person name="Blanchette R.A."/>
            <person name="Henrissat B."/>
            <person name="Martin F."/>
            <person name="Cullen D."/>
            <person name="Hibbett D.S."/>
            <person name="Grigoriev I.V."/>
        </authorList>
    </citation>
    <scope>NUCLEOTIDE SEQUENCE [LARGE SCALE GENOMIC DNA]</scope>
    <source>
        <strain evidence="16">FD-172 SS1</strain>
    </source>
</reference>
<evidence type="ECO:0000256" key="9">
    <source>
        <dbReference type="ARBA" id="ARBA00022884"/>
    </source>
</evidence>
<dbReference type="SUPFAM" id="SSF52540">
    <property type="entry name" value="P-loop containing nucleoside triphosphate hydrolases"/>
    <property type="match status" value="1"/>
</dbReference>
<dbReference type="AlphaFoldDB" id="A0A067M4H1"/>
<dbReference type="Pfam" id="PF21634">
    <property type="entry name" value="MOV-10_beta-barrel"/>
    <property type="match status" value="1"/>
</dbReference>
<dbReference type="GO" id="GO:0036464">
    <property type="term" value="C:cytoplasmic ribonucleoprotein granule"/>
    <property type="evidence" value="ECO:0007669"/>
    <property type="project" value="UniProtKB-SubCell"/>
</dbReference>
<evidence type="ECO:0000256" key="12">
    <source>
        <dbReference type="ARBA" id="ARBA00048432"/>
    </source>
</evidence>
<dbReference type="PANTHER" id="PTHR45418:SF1">
    <property type="entry name" value="CANCER_TESTIS ANTIGEN 55"/>
    <property type="match status" value="1"/>
</dbReference>
<dbReference type="EMBL" id="KL198134">
    <property type="protein sequence ID" value="KDQ06471.1"/>
    <property type="molecule type" value="Genomic_DNA"/>
</dbReference>
<dbReference type="SMART" id="SM00487">
    <property type="entry name" value="DEXDc"/>
    <property type="match status" value="1"/>
</dbReference>
<dbReference type="STRING" id="930990.A0A067M4H1"/>
<dbReference type="GO" id="GO:0003723">
    <property type="term" value="F:RNA binding"/>
    <property type="evidence" value="ECO:0007669"/>
    <property type="project" value="UniProtKB-KW"/>
</dbReference>
<evidence type="ECO:0000256" key="8">
    <source>
        <dbReference type="ARBA" id="ARBA00022840"/>
    </source>
</evidence>
<comment type="similarity">
    <text evidence="2">Belongs to the DNA2/NAM7 helicase family. SDE3 subfamily.</text>
</comment>
<evidence type="ECO:0000313" key="15">
    <source>
        <dbReference type="EMBL" id="KDQ06471.1"/>
    </source>
</evidence>
<dbReference type="GO" id="GO:0005524">
    <property type="term" value="F:ATP binding"/>
    <property type="evidence" value="ECO:0007669"/>
    <property type="project" value="UniProtKB-KW"/>
</dbReference>
<keyword evidence="7" id="KW-0347">Helicase</keyword>
<dbReference type="CDD" id="cd18038">
    <property type="entry name" value="DEXXQc_Helz-like"/>
    <property type="match status" value="1"/>
</dbReference>
<dbReference type="InterPro" id="IPR049080">
    <property type="entry name" value="MOV-10-like_beta-barrel"/>
</dbReference>
<keyword evidence="9" id="KW-0694">RNA-binding</keyword>
<dbReference type="Proteomes" id="UP000027195">
    <property type="component" value="Unassembled WGS sequence"/>
</dbReference>
<evidence type="ECO:0000256" key="3">
    <source>
        <dbReference type="ARBA" id="ARBA00012552"/>
    </source>
</evidence>
<dbReference type="CDD" id="cd18808">
    <property type="entry name" value="SF1_C_Upf1"/>
    <property type="match status" value="1"/>
</dbReference>
<comment type="catalytic activity">
    <reaction evidence="11">
        <text>ATP + H2O = ADP + phosphate + H(+)</text>
        <dbReference type="Rhea" id="RHEA:13065"/>
        <dbReference type="ChEBI" id="CHEBI:15377"/>
        <dbReference type="ChEBI" id="CHEBI:15378"/>
        <dbReference type="ChEBI" id="CHEBI:30616"/>
        <dbReference type="ChEBI" id="CHEBI:43474"/>
        <dbReference type="ChEBI" id="CHEBI:456216"/>
        <dbReference type="EC" id="3.6.4.13"/>
    </reaction>
</comment>
<evidence type="ECO:0000256" key="6">
    <source>
        <dbReference type="ARBA" id="ARBA00022801"/>
    </source>
</evidence>
<dbReference type="Pfam" id="PF13086">
    <property type="entry name" value="AAA_11"/>
    <property type="match status" value="2"/>
</dbReference>
<gene>
    <name evidence="15" type="ORF">BOTBODRAFT_121476</name>
</gene>
<keyword evidence="8" id="KW-0067">ATP-binding</keyword>
<dbReference type="FunFam" id="3.40.50.300:FF:000608">
    <property type="entry name" value="Mov10 RISC complex RNA helicase"/>
    <property type="match status" value="1"/>
</dbReference>
<evidence type="ECO:0000256" key="2">
    <source>
        <dbReference type="ARBA" id="ARBA00005601"/>
    </source>
</evidence>
<feature type="region of interest" description="Disordered" evidence="13">
    <location>
        <begin position="775"/>
        <end position="801"/>
    </location>
</feature>
<feature type="region of interest" description="Disordered" evidence="13">
    <location>
        <begin position="721"/>
        <end position="757"/>
    </location>
</feature>
<dbReference type="InParanoid" id="A0A067M4H1"/>
<organism evidence="15 16">
    <name type="scientific">Botryobasidium botryosum (strain FD-172 SS1)</name>
    <dbReference type="NCBI Taxonomy" id="930990"/>
    <lineage>
        <taxon>Eukaryota</taxon>
        <taxon>Fungi</taxon>
        <taxon>Dikarya</taxon>
        <taxon>Basidiomycota</taxon>
        <taxon>Agaricomycotina</taxon>
        <taxon>Agaricomycetes</taxon>
        <taxon>Cantharellales</taxon>
        <taxon>Botryobasidiaceae</taxon>
        <taxon>Botryobasidium</taxon>
    </lineage>
</organism>
<accession>A0A067M4H1</accession>
<name>A0A067M4H1_BOTB1</name>
<dbReference type="InterPro" id="IPR027417">
    <property type="entry name" value="P-loop_NTPase"/>
</dbReference>
<dbReference type="Gene3D" id="3.40.50.300">
    <property type="entry name" value="P-loop containing nucleotide triphosphate hydrolases"/>
    <property type="match status" value="2"/>
</dbReference>
<dbReference type="InterPro" id="IPR041679">
    <property type="entry name" value="DNA2/NAM7-like_C"/>
</dbReference>
<evidence type="ECO:0000256" key="4">
    <source>
        <dbReference type="ARBA" id="ARBA00022490"/>
    </source>
</evidence>
<dbReference type="GO" id="GO:0032574">
    <property type="term" value="F:5'-3' RNA helicase activity"/>
    <property type="evidence" value="ECO:0007669"/>
    <property type="project" value="InterPro"/>
</dbReference>
<evidence type="ECO:0000259" key="14">
    <source>
        <dbReference type="SMART" id="SM00487"/>
    </source>
</evidence>
<comment type="subcellular location">
    <subcellularLocation>
        <location evidence="1">Cytoplasm</location>
        <location evidence="1">Cytoplasmic ribonucleoprotein granule</location>
    </subcellularLocation>
</comment>
<evidence type="ECO:0000256" key="1">
    <source>
        <dbReference type="ARBA" id="ARBA00004331"/>
    </source>
</evidence>
<sequence length="801" mass="88380">MRHESKALGKKDVLELTVVFYPRETHGRYENRLECLFKDNASGQKFIITRLVCAAVGSEADLEELQPVAVSSGHASNVRIGYNPADIVLGEAPEPLRAIPWVRRLEAYNIPEPISTVLAEGKLRRKIDSIQEQFLPETLSIETYTSYWQVLLHVEEYQMDEDLDRFDMAGVRLSKRGRYYFLTVPGLAEKRPSVMIGDLIIAVSSQGKPYGGYVHVVENLQVGLSFHSSFPGESGQLYDIEFSLCRIPLQRMHQALSQQTPLDRLLAPNHFFPASILPGQLTLYNTKIADNPPQHQAVTSIVSQPPGSTPFIVFGPPGTGKTVTIVEAILQILDRDPGARILACAPSNSAADIIAHRLIEFGKLGKAELFRLIAPSRSPQNVPEDLLPFTCVNAAGIFTVPNKGHVAKFRVVVSTCVTACVPFGIGVRKGNYSHIFIDEAGQAMEPEVMIAIKTMANAKTNVILSGDPKQLGPVIHSPIARALGLEKSYLERLMELSILICHTSYIYRIVKLTKNYRSHPAILTFPNDMFYHGELEAYGNPSVINRFLNWRELGNKRFPVIFHGITGKDTREGRSPSYFNPDEASLVKYYVKKLKQSGLGERICMTDTDIGIIAPYSAQCGKIRTLLKANPDISVGSAEQFQGQERMAMIISTVRSSRDEIEFDLRHTLGFVANPRRFNVAITRAKALLIVVGDPFVLGLDSVWRQFMDYVRANGGWKGAAVSTDMGPDSADDGYNSGGNDDDEDGAGGHSGSGNRQGQSYLEQLIAQWTAIGSNALGDDENDGEEMGVVAADVPWRERSD</sequence>
<evidence type="ECO:0000313" key="16">
    <source>
        <dbReference type="Proteomes" id="UP000027195"/>
    </source>
</evidence>
<evidence type="ECO:0000256" key="5">
    <source>
        <dbReference type="ARBA" id="ARBA00022741"/>
    </source>
</evidence>
<dbReference type="GO" id="GO:0016787">
    <property type="term" value="F:hydrolase activity"/>
    <property type="evidence" value="ECO:0007669"/>
    <property type="project" value="UniProtKB-KW"/>
</dbReference>
<feature type="domain" description="Helicase ATP-binding" evidence="14">
    <location>
        <begin position="286"/>
        <end position="496"/>
    </location>
</feature>
<evidence type="ECO:0000256" key="10">
    <source>
        <dbReference type="ARBA" id="ARBA00023158"/>
    </source>
</evidence>
<dbReference type="Pfam" id="PF13087">
    <property type="entry name" value="AAA_12"/>
    <property type="match status" value="1"/>
</dbReference>
<comment type="catalytic activity">
    <reaction evidence="12">
        <text>ATP + H2O = ADP + phosphate + H(+)</text>
        <dbReference type="Rhea" id="RHEA:13065"/>
        <dbReference type="ChEBI" id="CHEBI:15377"/>
        <dbReference type="ChEBI" id="CHEBI:15378"/>
        <dbReference type="ChEBI" id="CHEBI:30616"/>
        <dbReference type="ChEBI" id="CHEBI:43474"/>
        <dbReference type="ChEBI" id="CHEBI:456216"/>
        <dbReference type="EC" id="3.6.4.12"/>
    </reaction>
    <physiologicalReaction direction="left-to-right" evidence="12">
        <dbReference type="Rhea" id="RHEA:13066"/>
    </physiologicalReaction>
</comment>
<evidence type="ECO:0000256" key="11">
    <source>
        <dbReference type="ARBA" id="ARBA00047984"/>
    </source>
</evidence>
<dbReference type="InterPro" id="IPR026122">
    <property type="entry name" value="MOV-10/SDE3_DEXXQ/H-box"/>
</dbReference>
<dbReference type="HOGENOM" id="CLU_001666_6_4_1"/>
<dbReference type="GO" id="GO:0031047">
    <property type="term" value="P:regulatory ncRNA-mediated gene silencing"/>
    <property type="evidence" value="ECO:0007669"/>
    <property type="project" value="UniProtKB-KW"/>
</dbReference>
<dbReference type="GO" id="GO:0003678">
    <property type="term" value="F:DNA helicase activity"/>
    <property type="evidence" value="ECO:0007669"/>
    <property type="project" value="UniProtKB-EC"/>
</dbReference>
<evidence type="ECO:0000256" key="7">
    <source>
        <dbReference type="ARBA" id="ARBA00022806"/>
    </source>
</evidence>
<keyword evidence="10" id="KW-0943">RNA-mediated gene silencing</keyword>
<keyword evidence="16" id="KW-1185">Reference proteome</keyword>
<dbReference type="InterPro" id="IPR047187">
    <property type="entry name" value="SF1_C_Upf1"/>
</dbReference>
<dbReference type="InterPro" id="IPR041677">
    <property type="entry name" value="DNA2/NAM7_AAA_11"/>
</dbReference>
<evidence type="ECO:0000256" key="13">
    <source>
        <dbReference type="SAM" id="MobiDB-lite"/>
    </source>
</evidence>
<keyword evidence="4" id="KW-0963">Cytoplasm</keyword>